<dbReference type="InterPro" id="IPR034660">
    <property type="entry name" value="DinB/YfiT-like"/>
</dbReference>
<organism evidence="4 5">
    <name type="scientific">Chryseobacterium geocarposphaerae</name>
    <dbReference type="NCBI Taxonomy" id="1416776"/>
    <lineage>
        <taxon>Bacteria</taxon>
        <taxon>Pseudomonadati</taxon>
        <taxon>Bacteroidota</taxon>
        <taxon>Flavobacteriia</taxon>
        <taxon>Flavobacteriales</taxon>
        <taxon>Weeksellaceae</taxon>
        <taxon>Chryseobacterium group</taxon>
        <taxon>Chryseobacterium</taxon>
    </lineage>
</organism>
<evidence type="ECO:0000313" key="4">
    <source>
        <dbReference type="EMBL" id="PJJ64581.1"/>
    </source>
</evidence>
<reference evidence="4 5" key="1">
    <citation type="submission" date="2017-11" db="EMBL/GenBank/DDBJ databases">
        <title>Genomic Encyclopedia of Archaeal and Bacterial Type Strains, Phase II (KMG-II): From Individual Species to Whole Genera.</title>
        <authorList>
            <person name="Goeker M."/>
        </authorList>
    </citation>
    <scope>NUCLEOTIDE SEQUENCE [LARGE SCALE GENOMIC DNA]</scope>
    <source>
        <strain evidence="4 5">DSM 27617</strain>
    </source>
</reference>
<comment type="similarity">
    <text evidence="1">Belongs to the DinB family.</text>
</comment>
<evidence type="ECO:0000256" key="3">
    <source>
        <dbReference type="SAM" id="Coils"/>
    </source>
</evidence>
<keyword evidence="5" id="KW-1185">Reference proteome</keyword>
<sequence>MDTLSQLKNEIQNEYQTTKKFFEVYPETQNDFAPHEKSMKMMPLATHIAEIFEWPNTILKTSELDFANTDYQPKKFTTKEDLLKALDENYQQGMNALENANEDKLNEMWALKHNGQELAKWTKYGSIRHGLNQITHHRAQLGVYYRMNDILLPGSYGPSADYQGFQ</sequence>
<protein>
    <submittedName>
        <fullName evidence="4">DinB family protein</fullName>
    </submittedName>
</protein>
<dbReference type="SUPFAM" id="SSF109854">
    <property type="entry name" value="DinB/YfiT-like putative metalloenzymes"/>
    <property type="match status" value="1"/>
</dbReference>
<dbReference type="AlphaFoldDB" id="A0A2M9C2C0"/>
<dbReference type="EMBL" id="PGFD01000002">
    <property type="protein sequence ID" value="PJJ64581.1"/>
    <property type="molecule type" value="Genomic_DNA"/>
</dbReference>
<evidence type="ECO:0000256" key="1">
    <source>
        <dbReference type="ARBA" id="ARBA00008635"/>
    </source>
</evidence>
<dbReference type="Gene3D" id="1.20.120.450">
    <property type="entry name" value="dinb family like domain"/>
    <property type="match status" value="1"/>
</dbReference>
<dbReference type="GO" id="GO:0046872">
    <property type="term" value="F:metal ion binding"/>
    <property type="evidence" value="ECO:0007669"/>
    <property type="project" value="UniProtKB-KW"/>
</dbReference>
<name>A0A2M9C2C0_9FLAO</name>
<keyword evidence="2" id="KW-0479">Metal-binding</keyword>
<dbReference type="Proteomes" id="UP000228740">
    <property type="component" value="Unassembled WGS sequence"/>
</dbReference>
<evidence type="ECO:0000313" key="5">
    <source>
        <dbReference type="Proteomes" id="UP000228740"/>
    </source>
</evidence>
<dbReference type="Pfam" id="PF05163">
    <property type="entry name" value="DinB"/>
    <property type="match status" value="1"/>
</dbReference>
<dbReference type="OrthoDB" id="119432at2"/>
<accession>A0A2M9C2C0</accession>
<dbReference type="InterPro" id="IPR007837">
    <property type="entry name" value="DinB"/>
</dbReference>
<dbReference type="RefSeq" id="WP_100377575.1">
    <property type="nucleotide sequence ID" value="NZ_PGFD01000002.1"/>
</dbReference>
<comment type="caution">
    <text evidence="4">The sequence shown here is derived from an EMBL/GenBank/DDBJ whole genome shotgun (WGS) entry which is preliminary data.</text>
</comment>
<gene>
    <name evidence="4" type="ORF">CLV73_2942</name>
</gene>
<evidence type="ECO:0000256" key="2">
    <source>
        <dbReference type="ARBA" id="ARBA00022723"/>
    </source>
</evidence>
<feature type="coiled-coil region" evidence="3">
    <location>
        <begin position="83"/>
        <end position="114"/>
    </location>
</feature>
<proteinExistence type="inferred from homology"/>
<keyword evidence="3" id="KW-0175">Coiled coil</keyword>